<dbReference type="AlphaFoldDB" id="A0A0P9JFW1"/>
<sequence length="106" mass="11758">MSMKGDLSGLKKLADNARALGKTTQVKLLDLMNPGFISKHTQSPDFLSLCEAAGYKVETDEDFLAIPDEPWDLFIAENTPFADWADMQARAGEEYAHAILFKGIKH</sequence>
<evidence type="ECO:0000313" key="1">
    <source>
        <dbReference type="EMBL" id="KPW45967.1"/>
    </source>
</evidence>
<protein>
    <submittedName>
        <fullName evidence="1">Uncharacterized protein</fullName>
    </submittedName>
</protein>
<evidence type="ECO:0000313" key="2">
    <source>
        <dbReference type="Proteomes" id="UP000050425"/>
    </source>
</evidence>
<reference evidence="1 2" key="1">
    <citation type="submission" date="2015-09" db="EMBL/GenBank/DDBJ databases">
        <title>Genome announcement of multiple Pseudomonas syringae strains.</title>
        <authorList>
            <person name="Thakur S."/>
            <person name="Wang P.W."/>
            <person name="Gong Y."/>
            <person name="Weir B.S."/>
            <person name="Guttman D.S."/>
        </authorList>
    </citation>
    <scope>NUCLEOTIDE SEQUENCE [LARGE SCALE GENOMIC DNA]</scope>
    <source>
        <strain evidence="1 2">ICMP4303</strain>
    </source>
</reference>
<gene>
    <name evidence="1" type="ORF">ALO88_04233</name>
</gene>
<comment type="caution">
    <text evidence="1">The sequence shown here is derived from an EMBL/GenBank/DDBJ whole genome shotgun (WGS) entry which is preliminary data.</text>
</comment>
<proteinExistence type="predicted"/>
<dbReference type="PATRIC" id="fig|251702.3.peg.5615"/>
<accession>A0A0P9JFW1</accession>
<dbReference type="Proteomes" id="UP000050425">
    <property type="component" value="Unassembled WGS sequence"/>
</dbReference>
<dbReference type="RefSeq" id="WP_057418867.1">
    <property type="nucleotide sequence ID" value="NZ_LJPT01000137.1"/>
</dbReference>
<organism evidence="1 2">
    <name type="scientific">Pseudomonas syringae pv. antirrhini</name>
    <dbReference type="NCBI Taxonomy" id="251702"/>
    <lineage>
        <taxon>Bacteria</taxon>
        <taxon>Pseudomonadati</taxon>
        <taxon>Pseudomonadota</taxon>
        <taxon>Gammaproteobacteria</taxon>
        <taxon>Pseudomonadales</taxon>
        <taxon>Pseudomonadaceae</taxon>
        <taxon>Pseudomonas</taxon>
    </lineage>
</organism>
<dbReference type="EMBL" id="LJPT01000137">
    <property type="protein sequence ID" value="KPW45967.1"/>
    <property type="molecule type" value="Genomic_DNA"/>
</dbReference>
<name>A0A0P9JFW1_9PSED</name>